<name>A0ABP1Q4H4_9HEXA</name>
<comment type="caution">
    <text evidence="2">The sequence shown here is derived from an EMBL/GenBank/DDBJ whole genome shotgun (WGS) entry which is preliminary data.</text>
</comment>
<dbReference type="EMBL" id="CAXLJM020000023">
    <property type="protein sequence ID" value="CAL8088994.1"/>
    <property type="molecule type" value="Genomic_DNA"/>
</dbReference>
<organism evidence="2 3">
    <name type="scientific">Orchesella dallaii</name>
    <dbReference type="NCBI Taxonomy" id="48710"/>
    <lineage>
        <taxon>Eukaryota</taxon>
        <taxon>Metazoa</taxon>
        <taxon>Ecdysozoa</taxon>
        <taxon>Arthropoda</taxon>
        <taxon>Hexapoda</taxon>
        <taxon>Collembola</taxon>
        <taxon>Entomobryomorpha</taxon>
        <taxon>Entomobryoidea</taxon>
        <taxon>Orchesellidae</taxon>
        <taxon>Orchesellinae</taxon>
        <taxon>Orchesella</taxon>
    </lineage>
</organism>
<keyword evidence="1" id="KW-1133">Transmembrane helix</keyword>
<keyword evidence="1" id="KW-0812">Transmembrane</keyword>
<protein>
    <submittedName>
        <fullName evidence="2">Uncharacterized protein</fullName>
    </submittedName>
</protein>
<keyword evidence="1" id="KW-0472">Membrane</keyword>
<evidence type="ECO:0000313" key="3">
    <source>
        <dbReference type="Proteomes" id="UP001642540"/>
    </source>
</evidence>
<accession>A0ABP1Q4H4</accession>
<gene>
    <name evidence="2" type="ORF">ODALV1_LOCUS7228</name>
</gene>
<evidence type="ECO:0000256" key="1">
    <source>
        <dbReference type="SAM" id="Phobius"/>
    </source>
</evidence>
<sequence length="162" mass="18488">MVSINMNSRNVKKILALLIALYVIPQAIYLVMKLAWVIFITFISFLIVDIGVTVLLKTWCPDNVSTITTLEWLLHTSLGFCSTFLNVFRYLVHSVFDLVYGKVFQQPKESSTSTATRRASRNNNEENRGERVIVRSRYMTSSIRAMTKSAGSQTKNIKHTTF</sequence>
<reference evidence="2 3" key="1">
    <citation type="submission" date="2024-08" db="EMBL/GenBank/DDBJ databases">
        <authorList>
            <person name="Cucini C."/>
            <person name="Frati F."/>
        </authorList>
    </citation>
    <scope>NUCLEOTIDE SEQUENCE [LARGE SCALE GENOMIC DNA]</scope>
</reference>
<evidence type="ECO:0000313" key="2">
    <source>
        <dbReference type="EMBL" id="CAL8088994.1"/>
    </source>
</evidence>
<feature type="transmembrane region" description="Helical" evidence="1">
    <location>
        <begin position="35"/>
        <end position="60"/>
    </location>
</feature>
<keyword evidence="3" id="KW-1185">Reference proteome</keyword>
<dbReference type="Proteomes" id="UP001642540">
    <property type="component" value="Unassembled WGS sequence"/>
</dbReference>
<proteinExistence type="predicted"/>